<evidence type="ECO:0000256" key="1">
    <source>
        <dbReference type="ARBA" id="ARBA00004162"/>
    </source>
</evidence>
<dbReference type="InterPro" id="IPR003400">
    <property type="entry name" value="ExbD"/>
</dbReference>
<dbReference type="Pfam" id="PF02472">
    <property type="entry name" value="ExbD"/>
    <property type="match status" value="1"/>
</dbReference>
<keyword evidence="9" id="KW-1185">Reference proteome</keyword>
<evidence type="ECO:0000256" key="4">
    <source>
        <dbReference type="ARBA" id="ARBA00022692"/>
    </source>
</evidence>
<dbReference type="RefSeq" id="WP_167184522.1">
    <property type="nucleotide sequence ID" value="NZ_JAASQL010000001.1"/>
</dbReference>
<dbReference type="PANTHER" id="PTHR30558">
    <property type="entry name" value="EXBD MEMBRANE COMPONENT OF PMF-DRIVEN MACROMOLECULE IMPORT SYSTEM"/>
    <property type="match status" value="1"/>
</dbReference>
<organism evidence="8 9">
    <name type="scientific">Wenyingzhuangia heitensis</name>
    <dbReference type="NCBI Taxonomy" id="1487859"/>
    <lineage>
        <taxon>Bacteria</taxon>
        <taxon>Pseudomonadati</taxon>
        <taxon>Bacteroidota</taxon>
        <taxon>Flavobacteriia</taxon>
        <taxon>Flavobacteriales</taxon>
        <taxon>Flavobacteriaceae</taxon>
        <taxon>Wenyingzhuangia</taxon>
    </lineage>
</organism>
<dbReference type="Proteomes" id="UP000745859">
    <property type="component" value="Unassembled WGS sequence"/>
</dbReference>
<keyword evidence="5" id="KW-1133">Transmembrane helix</keyword>
<accession>A0ABX0UA87</accession>
<sequence>MAKRDIPEINAGSMADIAFLLLIFFLVTTTMDTDSGVFRKLPEIQPENTEAPPVKEKNILEVNINRFDKLLVDDEEVTIKDVRQLAIDFIDNGGGTYEGKTCDYCEGKKDESSSDHPGKAIISVQTAQTTSYGMYISVQNELLAAYTELRNRYAKKYTTGKYQGLSYTDLLNIQKADKENADVKVALDKIKKAYPEILSDAEPIK</sequence>
<keyword evidence="7" id="KW-0653">Protein transport</keyword>
<evidence type="ECO:0000256" key="3">
    <source>
        <dbReference type="ARBA" id="ARBA00022475"/>
    </source>
</evidence>
<evidence type="ECO:0000256" key="2">
    <source>
        <dbReference type="ARBA" id="ARBA00005811"/>
    </source>
</evidence>
<evidence type="ECO:0000256" key="7">
    <source>
        <dbReference type="RuleBase" id="RU003879"/>
    </source>
</evidence>
<comment type="similarity">
    <text evidence="2 7">Belongs to the ExbD/TolR family.</text>
</comment>
<dbReference type="EMBL" id="JAASQL010000001">
    <property type="protein sequence ID" value="NIJ44481.1"/>
    <property type="molecule type" value="Genomic_DNA"/>
</dbReference>
<evidence type="ECO:0000313" key="8">
    <source>
        <dbReference type="EMBL" id="NIJ44481.1"/>
    </source>
</evidence>
<evidence type="ECO:0000256" key="6">
    <source>
        <dbReference type="ARBA" id="ARBA00023136"/>
    </source>
</evidence>
<proteinExistence type="inferred from homology"/>
<comment type="subcellular location">
    <subcellularLocation>
        <location evidence="1">Cell membrane</location>
        <topology evidence="1">Single-pass membrane protein</topology>
    </subcellularLocation>
    <subcellularLocation>
        <location evidence="7">Cell membrane</location>
        <topology evidence="7">Single-pass type II membrane protein</topology>
    </subcellularLocation>
</comment>
<comment type="caution">
    <text evidence="8">The sequence shown here is derived from an EMBL/GenBank/DDBJ whole genome shotgun (WGS) entry which is preliminary data.</text>
</comment>
<keyword evidence="4 7" id="KW-0812">Transmembrane</keyword>
<gene>
    <name evidence="8" type="ORF">FHR24_000920</name>
</gene>
<keyword evidence="3" id="KW-1003">Cell membrane</keyword>
<reference evidence="8 9" key="1">
    <citation type="submission" date="2020-03" db="EMBL/GenBank/DDBJ databases">
        <title>Genomic Encyclopedia of Type Strains, Phase IV (KMG-IV): sequencing the most valuable type-strain genomes for metagenomic binning, comparative biology and taxonomic classification.</title>
        <authorList>
            <person name="Goeker M."/>
        </authorList>
    </citation>
    <scope>NUCLEOTIDE SEQUENCE [LARGE SCALE GENOMIC DNA]</scope>
    <source>
        <strain evidence="8 9">DSM 101599</strain>
    </source>
</reference>
<evidence type="ECO:0000256" key="5">
    <source>
        <dbReference type="ARBA" id="ARBA00022989"/>
    </source>
</evidence>
<evidence type="ECO:0008006" key="10">
    <source>
        <dbReference type="Google" id="ProtNLM"/>
    </source>
</evidence>
<protein>
    <recommendedName>
        <fullName evidence="10">Biopolymer transport protein ExbD</fullName>
    </recommendedName>
</protein>
<keyword evidence="6" id="KW-0472">Membrane</keyword>
<dbReference type="PANTHER" id="PTHR30558:SF3">
    <property type="entry name" value="BIOPOLYMER TRANSPORT PROTEIN EXBD-RELATED"/>
    <property type="match status" value="1"/>
</dbReference>
<evidence type="ECO:0000313" key="9">
    <source>
        <dbReference type="Proteomes" id="UP000745859"/>
    </source>
</evidence>
<keyword evidence="7" id="KW-0813">Transport</keyword>
<name>A0ABX0UA87_9FLAO</name>